<dbReference type="HOGENOM" id="CLU_628881_0_0_1"/>
<evidence type="ECO:0000313" key="3">
    <source>
        <dbReference type="EMBL" id="EFO82991.1"/>
    </source>
</evidence>
<protein>
    <submittedName>
        <fullName evidence="3">Uncharacterized protein</fullName>
    </submittedName>
</protein>
<sequence>MNKDKLSIRAPRRCVAKKTIKYKESDEEEEKKELMKKNVWLSVNGAFPGLTAENSWNLMQGEIEFLKKNVITNNEIAQTKLMSALKKITKKFEKKKQMVSFLLEFKMICGKLVRRCADIQNNGEILKLMIAELPTRINSVYKMTQRPVESWKKPRKIACILLVRLFLIYSLIRMIVVQEIRSVDTDARPAKKKNHDDSLPVENQLHEIQSFNHSMMEDLSVDGTPEKEMETNVIAQPEIDMDYTEPAPKKQKMSTCSKDSCNEKRKNSFGIGQPLLFAIPSIEQFPSNSDQEGLPSPIVDHGSSSMQHKNSQIFPEASLAEVHLPLLQQESLADQFEIEVQQMAPHHADNGNNMEHREEEVVEEENLQNAGEVFLDVENGDGFENDEELVDDNEEELETENEEDLEDESDEEMDPEMEAALGLLALRDPQYLKRRN</sequence>
<accession>E3LCR4</accession>
<name>E3LCR4_CAERE</name>
<feature type="region of interest" description="Disordered" evidence="1">
    <location>
        <begin position="380"/>
        <end position="417"/>
    </location>
</feature>
<keyword evidence="2" id="KW-1133">Transmembrane helix</keyword>
<dbReference type="InParanoid" id="E3LCR4"/>
<feature type="transmembrane region" description="Helical" evidence="2">
    <location>
        <begin position="157"/>
        <end position="176"/>
    </location>
</feature>
<organism evidence="4">
    <name type="scientific">Caenorhabditis remanei</name>
    <name type="common">Caenorhabditis vulgaris</name>
    <dbReference type="NCBI Taxonomy" id="31234"/>
    <lineage>
        <taxon>Eukaryota</taxon>
        <taxon>Metazoa</taxon>
        <taxon>Ecdysozoa</taxon>
        <taxon>Nematoda</taxon>
        <taxon>Chromadorea</taxon>
        <taxon>Rhabditida</taxon>
        <taxon>Rhabditina</taxon>
        <taxon>Rhabditomorpha</taxon>
        <taxon>Rhabditoidea</taxon>
        <taxon>Rhabditidae</taxon>
        <taxon>Peloderinae</taxon>
        <taxon>Caenorhabditis</taxon>
    </lineage>
</organism>
<gene>
    <name evidence="3" type="ORF">CRE_00449</name>
</gene>
<evidence type="ECO:0000256" key="2">
    <source>
        <dbReference type="SAM" id="Phobius"/>
    </source>
</evidence>
<keyword evidence="2" id="KW-0472">Membrane</keyword>
<keyword evidence="4" id="KW-1185">Reference proteome</keyword>
<keyword evidence="2" id="KW-0812">Transmembrane</keyword>
<dbReference type="AlphaFoldDB" id="E3LCR4"/>
<evidence type="ECO:0000256" key="1">
    <source>
        <dbReference type="SAM" id="MobiDB-lite"/>
    </source>
</evidence>
<proteinExistence type="predicted"/>
<dbReference type="Proteomes" id="UP000008281">
    <property type="component" value="Unassembled WGS sequence"/>
</dbReference>
<evidence type="ECO:0000313" key="4">
    <source>
        <dbReference type="Proteomes" id="UP000008281"/>
    </source>
</evidence>
<dbReference type="EMBL" id="DS268407">
    <property type="protein sequence ID" value="EFO82991.1"/>
    <property type="molecule type" value="Genomic_DNA"/>
</dbReference>
<reference evidence="3" key="1">
    <citation type="submission" date="2007-07" db="EMBL/GenBank/DDBJ databases">
        <title>PCAP assembly of the Caenorhabditis remanei genome.</title>
        <authorList>
            <consortium name="The Caenorhabditis remanei Sequencing Consortium"/>
            <person name="Wilson R.K."/>
        </authorList>
    </citation>
    <scope>NUCLEOTIDE SEQUENCE [LARGE SCALE GENOMIC DNA]</scope>
    <source>
        <strain evidence="3">PB4641</strain>
    </source>
</reference>